<gene>
    <name evidence="2" type="ORF">N7498_005077</name>
</gene>
<dbReference type="AlphaFoldDB" id="A0A9W9SZS8"/>
<reference evidence="2" key="1">
    <citation type="submission" date="2022-12" db="EMBL/GenBank/DDBJ databases">
        <authorList>
            <person name="Petersen C."/>
        </authorList>
    </citation>
    <scope>NUCLEOTIDE SEQUENCE</scope>
    <source>
        <strain evidence="2">IBT 15544</strain>
    </source>
</reference>
<feature type="compositionally biased region" description="Polar residues" evidence="1">
    <location>
        <begin position="344"/>
        <end position="357"/>
    </location>
</feature>
<reference evidence="2" key="2">
    <citation type="journal article" date="2023" name="IMA Fungus">
        <title>Comparative genomic study of the Penicillium genus elucidates a diverse pangenome and 15 lateral gene transfer events.</title>
        <authorList>
            <person name="Petersen C."/>
            <person name="Sorensen T."/>
            <person name="Nielsen M.R."/>
            <person name="Sondergaard T.E."/>
            <person name="Sorensen J.L."/>
            <person name="Fitzpatrick D.A."/>
            <person name="Frisvad J.C."/>
            <person name="Nielsen K.L."/>
        </authorList>
    </citation>
    <scope>NUCLEOTIDE SEQUENCE</scope>
    <source>
        <strain evidence="2">IBT 15544</strain>
    </source>
</reference>
<feature type="compositionally biased region" description="Polar residues" evidence="1">
    <location>
        <begin position="9"/>
        <end position="18"/>
    </location>
</feature>
<evidence type="ECO:0000313" key="3">
    <source>
        <dbReference type="Proteomes" id="UP001150904"/>
    </source>
</evidence>
<feature type="region of interest" description="Disordered" evidence="1">
    <location>
        <begin position="381"/>
        <end position="413"/>
    </location>
</feature>
<feature type="compositionally biased region" description="Polar residues" evidence="1">
    <location>
        <begin position="306"/>
        <end position="337"/>
    </location>
</feature>
<dbReference type="Proteomes" id="UP001150904">
    <property type="component" value="Unassembled WGS sequence"/>
</dbReference>
<feature type="region of interest" description="Disordered" evidence="1">
    <location>
        <begin position="1"/>
        <end position="169"/>
    </location>
</feature>
<dbReference type="RefSeq" id="XP_058308677.1">
    <property type="nucleotide sequence ID" value="XM_058452139.1"/>
</dbReference>
<dbReference type="EMBL" id="JAPQKR010000012">
    <property type="protein sequence ID" value="KAJ5204198.1"/>
    <property type="molecule type" value="Genomic_DNA"/>
</dbReference>
<feature type="region of interest" description="Disordered" evidence="1">
    <location>
        <begin position="223"/>
        <end position="365"/>
    </location>
</feature>
<protein>
    <submittedName>
        <fullName evidence="2">Uncharacterized protein</fullName>
    </submittedName>
</protein>
<dbReference type="GeneID" id="83179440"/>
<evidence type="ECO:0000313" key="2">
    <source>
        <dbReference type="EMBL" id="KAJ5204198.1"/>
    </source>
</evidence>
<accession>A0A9W9SZS8</accession>
<comment type="caution">
    <text evidence="2">The sequence shown here is derived from an EMBL/GenBank/DDBJ whole genome shotgun (WGS) entry which is preliminary data.</text>
</comment>
<feature type="compositionally biased region" description="Acidic residues" evidence="1">
    <location>
        <begin position="392"/>
        <end position="406"/>
    </location>
</feature>
<dbReference type="OrthoDB" id="5327145at2759"/>
<name>A0A9W9SZS8_9EURO</name>
<proteinExistence type="predicted"/>
<sequence length="413" mass="44907">MLARRDQENLVNTHQTTAAAKPLNQGLKQLAPKTPGKKVPLNDENHPGAFKKLTVKGNGNRQDNGKPGNNAFVTPMEPRNRAPLGMKDTNTKARAPQTPAPFGGTLKPKTNRRTSTAQRPKKAAPVTQQAQTKVFTEPVQDDVPDIEYMPPKPTDLPDIPDDVTYDTTFPQFQPRNRALGLESVYGKQEVGSDGLTKKQRKFQEDSVKADKFANEMIMKQLESVGFNDPSEDEIAPTSKPQQRSLRAKTPSTSTRPTRNISTLRSREAATALSAPKPRTASARPAAVPKSRLASASSVLMPKKTRVPSNPSSMRNTAAAVTSNTTMGYSKGRSVSSTLREKTVEQPSSTSGTLSPETYMQLYGPPPLGSDMWSRCKAAGCFDSPSESATSPELEEPLPTFEEDEEAASFQLTL</sequence>
<feature type="compositionally biased region" description="Polar residues" evidence="1">
    <location>
        <begin position="238"/>
        <end position="263"/>
    </location>
</feature>
<feature type="region of interest" description="Disordered" evidence="1">
    <location>
        <begin position="187"/>
        <end position="206"/>
    </location>
</feature>
<evidence type="ECO:0000256" key="1">
    <source>
        <dbReference type="SAM" id="MobiDB-lite"/>
    </source>
</evidence>
<keyword evidence="3" id="KW-1185">Reference proteome</keyword>
<organism evidence="2 3">
    <name type="scientific">Penicillium cinerascens</name>
    <dbReference type="NCBI Taxonomy" id="70096"/>
    <lineage>
        <taxon>Eukaryota</taxon>
        <taxon>Fungi</taxon>
        <taxon>Dikarya</taxon>
        <taxon>Ascomycota</taxon>
        <taxon>Pezizomycotina</taxon>
        <taxon>Eurotiomycetes</taxon>
        <taxon>Eurotiomycetidae</taxon>
        <taxon>Eurotiales</taxon>
        <taxon>Aspergillaceae</taxon>
        <taxon>Penicillium</taxon>
    </lineage>
</organism>